<dbReference type="Proteomes" id="UP000192917">
    <property type="component" value="Unassembled WGS sequence"/>
</dbReference>
<dbReference type="RefSeq" id="WP_159460351.1">
    <property type="nucleotide sequence ID" value="NZ_FWZX01000037.1"/>
</dbReference>
<evidence type="ECO:0000313" key="3">
    <source>
        <dbReference type="Proteomes" id="UP000192917"/>
    </source>
</evidence>
<organism evidence="2 3">
    <name type="scientific">Tistlia consotensis USBA 355</name>
    <dbReference type="NCBI Taxonomy" id="560819"/>
    <lineage>
        <taxon>Bacteria</taxon>
        <taxon>Pseudomonadati</taxon>
        <taxon>Pseudomonadota</taxon>
        <taxon>Alphaproteobacteria</taxon>
        <taxon>Rhodospirillales</taxon>
        <taxon>Rhodovibrionaceae</taxon>
        <taxon>Tistlia</taxon>
    </lineage>
</organism>
<gene>
    <name evidence="2" type="ORF">SAMN05428998_13717</name>
</gene>
<dbReference type="EMBL" id="FWZX01000037">
    <property type="protein sequence ID" value="SMF77557.1"/>
    <property type="molecule type" value="Genomic_DNA"/>
</dbReference>
<proteinExistence type="predicted"/>
<dbReference type="InterPro" id="IPR007076">
    <property type="entry name" value="TfoX_N"/>
</dbReference>
<dbReference type="Pfam" id="PF04993">
    <property type="entry name" value="TfoX_N"/>
    <property type="match status" value="1"/>
</dbReference>
<accession>A0A1Y6CMU6</accession>
<dbReference type="SUPFAM" id="SSF159894">
    <property type="entry name" value="YgaC/TfoX-N like"/>
    <property type="match status" value="1"/>
</dbReference>
<name>A0A1Y6CMU6_9PROT</name>
<protein>
    <submittedName>
        <fullName evidence="2">DNA transformation protein</fullName>
    </submittedName>
</protein>
<evidence type="ECO:0000313" key="2">
    <source>
        <dbReference type="EMBL" id="SMF77557.1"/>
    </source>
</evidence>
<sequence length="126" mass="13772">MAGASGTSSENRALAERLAARLLPLGPIETRRFFSGSGLSLDGTLFAFVVQGTLWLRVDAASLPAFEAAGCRPFRYSTSLREVTVRAWWSAPDEAVMVPEVLQDWAARALKAARANPPKRRRKKKA</sequence>
<dbReference type="AlphaFoldDB" id="A0A1Y6CMU6"/>
<reference evidence="2 3" key="1">
    <citation type="submission" date="2017-04" db="EMBL/GenBank/DDBJ databases">
        <authorList>
            <person name="Afonso C.L."/>
            <person name="Miller P.J."/>
            <person name="Scott M.A."/>
            <person name="Spackman E."/>
            <person name="Goraichik I."/>
            <person name="Dimitrov K.M."/>
            <person name="Suarez D.L."/>
            <person name="Swayne D.E."/>
        </authorList>
    </citation>
    <scope>NUCLEOTIDE SEQUENCE [LARGE SCALE GENOMIC DNA]</scope>
    <source>
        <strain evidence="2 3">USBA 355</strain>
    </source>
</reference>
<dbReference type="Gene3D" id="3.30.1460.30">
    <property type="entry name" value="YgaC/TfoX-N like chaperone"/>
    <property type="match status" value="1"/>
</dbReference>
<dbReference type="STRING" id="560819.SAMN05428998_13717"/>
<keyword evidence="3" id="KW-1185">Reference proteome</keyword>
<evidence type="ECO:0000259" key="1">
    <source>
        <dbReference type="Pfam" id="PF04993"/>
    </source>
</evidence>
<feature type="domain" description="TfoX N-terminal" evidence="1">
    <location>
        <begin position="22"/>
        <end position="113"/>
    </location>
</feature>